<dbReference type="Proteomes" id="UP000642809">
    <property type="component" value="Unassembled WGS sequence"/>
</dbReference>
<reference evidence="1" key="1">
    <citation type="journal article" date="2014" name="Int. J. Syst. Evol. Microbiol.">
        <title>Complete genome sequence of Corynebacterium casei LMG S-19264T (=DSM 44701T), isolated from a smear-ripened cheese.</title>
        <authorList>
            <consortium name="US DOE Joint Genome Institute (JGI-PGF)"/>
            <person name="Walter F."/>
            <person name="Albersmeier A."/>
            <person name="Kalinowski J."/>
            <person name="Ruckert C."/>
        </authorList>
    </citation>
    <scope>NUCLEOTIDE SEQUENCE</scope>
    <source>
        <strain evidence="1">KCTC 23224</strain>
    </source>
</reference>
<comment type="caution">
    <text evidence="1">The sequence shown here is derived from an EMBL/GenBank/DDBJ whole genome shotgun (WGS) entry which is preliminary data.</text>
</comment>
<protein>
    <submittedName>
        <fullName evidence="1">Uncharacterized protein</fullName>
    </submittedName>
</protein>
<organism evidence="1 2">
    <name type="scientific">Mongoliitalea lutea</name>
    <dbReference type="NCBI Taxonomy" id="849756"/>
    <lineage>
        <taxon>Bacteria</taxon>
        <taxon>Pseudomonadati</taxon>
        <taxon>Bacteroidota</taxon>
        <taxon>Cytophagia</taxon>
        <taxon>Cytophagales</taxon>
        <taxon>Cyclobacteriaceae</taxon>
        <taxon>Mongoliitalea</taxon>
    </lineage>
</organism>
<sequence>MDIDFSELSLANGDYPDGISQREILSVLSNANHKLHNIPGFPLKEFYTLACGYSQSKRILLIASRVVELKRQIIQVKVADENEIESYYCKG</sequence>
<dbReference type="EMBL" id="BMYF01000001">
    <property type="protein sequence ID" value="GHB25883.1"/>
    <property type="molecule type" value="Genomic_DNA"/>
</dbReference>
<name>A0A8J3G491_9BACT</name>
<keyword evidence="2" id="KW-1185">Reference proteome</keyword>
<evidence type="ECO:0000313" key="1">
    <source>
        <dbReference type="EMBL" id="GHB25883.1"/>
    </source>
</evidence>
<gene>
    <name evidence="1" type="ORF">GCM10008106_03320</name>
</gene>
<accession>A0A8J3G491</accession>
<reference evidence="1" key="2">
    <citation type="submission" date="2020-09" db="EMBL/GenBank/DDBJ databases">
        <authorList>
            <person name="Sun Q."/>
            <person name="Kim S."/>
        </authorList>
    </citation>
    <scope>NUCLEOTIDE SEQUENCE</scope>
    <source>
        <strain evidence="1">KCTC 23224</strain>
    </source>
</reference>
<evidence type="ECO:0000313" key="2">
    <source>
        <dbReference type="Proteomes" id="UP000642809"/>
    </source>
</evidence>
<proteinExistence type="predicted"/>
<dbReference type="AlphaFoldDB" id="A0A8J3G491"/>
<dbReference type="RefSeq" id="WP_189578688.1">
    <property type="nucleotide sequence ID" value="NZ_BMYF01000001.1"/>
</dbReference>